<dbReference type="InterPro" id="IPR032330">
    <property type="entry name" value="EF-G-binding_C"/>
</dbReference>
<comment type="caution">
    <text evidence="3">The sequence shown here is derived from an EMBL/GenBank/DDBJ whole genome shotgun (WGS) entry which is preliminary data.</text>
</comment>
<keyword evidence="4" id="KW-1185">Reference proteome</keyword>
<dbReference type="RefSeq" id="WP_277567682.1">
    <property type="nucleotide sequence ID" value="NZ_JAPDHZ010000005.1"/>
</dbReference>
<dbReference type="InterPro" id="IPR038344">
    <property type="entry name" value="EF-G_N_sf"/>
</dbReference>
<feature type="domain" description="Elongation factor G-binding protein N-terminal" evidence="1">
    <location>
        <begin position="4"/>
        <end position="86"/>
    </location>
</feature>
<reference evidence="3 4" key="1">
    <citation type="submission" date="2022-10" db="EMBL/GenBank/DDBJ databases">
        <title>Comparative genomic analysis of Cohnella hashimotonis sp. nov., isolated from the International Space Station.</title>
        <authorList>
            <person name="Simpson A."/>
            <person name="Venkateswaran K."/>
        </authorList>
    </citation>
    <scope>NUCLEOTIDE SEQUENCE [LARGE SCALE GENOMIC DNA]</scope>
    <source>
        <strain evidence="3 4">DSM 18997</strain>
    </source>
</reference>
<evidence type="ECO:0000259" key="2">
    <source>
        <dbReference type="Pfam" id="PF16571"/>
    </source>
</evidence>
<dbReference type="Proteomes" id="UP001153387">
    <property type="component" value="Unassembled WGS sequence"/>
</dbReference>
<dbReference type="CDD" id="cd16342">
    <property type="entry name" value="FusC_FusB"/>
    <property type="match status" value="1"/>
</dbReference>
<feature type="domain" description="Elongation factor G-binding protein C-terminal treble-clef zinc-finger" evidence="2">
    <location>
        <begin position="101"/>
        <end position="203"/>
    </location>
</feature>
<dbReference type="AlphaFoldDB" id="A0A9X4KKV3"/>
<sequence>MQPFIRNHQYNLIKKQVGLLQHACATVADPKIVESVRSNMQFKLTEAFPEASEAAREIVLRGSGLGTAPEFQLYLAALDSHRIAFETGTEQQLKKLFPKIKKLKLPDLAALDLKAISYLGWSDIAANKLFIVYPLNGRLVGIEGRFTPTNKKGTCFVCNRQTEVGLFTALTKSRPANASPDYYKAIGNYMCADSEVCNHNITDLAALEQFLSNVVK</sequence>
<protein>
    <submittedName>
        <fullName evidence="3">FusB/FusC family EF-G-binding protein</fullName>
    </submittedName>
</protein>
<dbReference type="InterPro" id="IPR010841">
    <property type="entry name" value="EF-G-binding_N"/>
</dbReference>
<organism evidence="3 4">
    <name type="scientific">Cohnella ginsengisoli</name>
    <dbReference type="NCBI Taxonomy" id="425004"/>
    <lineage>
        <taxon>Bacteria</taxon>
        <taxon>Bacillati</taxon>
        <taxon>Bacillota</taxon>
        <taxon>Bacilli</taxon>
        <taxon>Bacillales</taxon>
        <taxon>Paenibacillaceae</taxon>
        <taxon>Cohnella</taxon>
    </lineage>
</organism>
<evidence type="ECO:0000313" key="3">
    <source>
        <dbReference type="EMBL" id="MDG0793903.1"/>
    </source>
</evidence>
<accession>A0A9X4KKV3</accession>
<dbReference type="Gene3D" id="1.20.1280.250">
    <property type="match status" value="1"/>
</dbReference>
<gene>
    <name evidence="3" type="ORF">OMP38_26065</name>
</gene>
<dbReference type="EMBL" id="JAPDHZ010000005">
    <property type="protein sequence ID" value="MDG0793903.1"/>
    <property type="molecule type" value="Genomic_DNA"/>
</dbReference>
<evidence type="ECO:0000313" key="4">
    <source>
        <dbReference type="Proteomes" id="UP001153387"/>
    </source>
</evidence>
<dbReference type="Pfam" id="PF07299">
    <property type="entry name" value="EF-G-binding_N"/>
    <property type="match status" value="1"/>
</dbReference>
<proteinExistence type="predicted"/>
<dbReference type="Pfam" id="PF16571">
    <property type="entry name" value="FBP_C"/>
    <property type="match status" value="1"/>
</dbReference>
<evidence type="ECO:0000259" key="1">
    <source>
        <dbReference type="Pfam" id="PF07299"/>
    </source>
</evidence>
<name>A0A9X4KKV3_9BACL</name>